<gene>
    <name evidence="1" type="ORF">JIN81_16385</name>
</gene>
<dbReference type="Proteomes" id="UP000658278">
    <property type="component" value="Unassembled WGS sequence"/>
</dbReference>
<reference evidence="1" key="1">
    <citation type="submission" date="2021-01" db="EMBL/GenBank/DDBJ databases">
        <title>Modified the classification status of verrucomicrobia.</title>
        <authorList>
            <person name="Feng X."/>
        </authorList>
    </citation>
    <scope>NUCLEOTIDE SEQUENCE</scope>
    <source>
        <strain evidence="1">KCTC 22201</strain>
    </source>
</reference>
<name>A0A934RFL2_9BACT</name>
<evidence type="ECO:0000313" key="2">
    <source>
        <dbReference type="Proteomes" id="UP000658278"/>
    </source>
</evidence>
<sequence length="130" mass="14439">MNDSNIDQMLRRKPPTIEVPASLETKIRARVRAEVAPSPTVRWQWIVLPAAAVLMLVALLRNEGDHPTPPELVQTTTPTELPTAEVTETVEDLPLVARNPLSSEARALRRDAERTGRFLINCLPSLTQAE</sequence>
<dbReference type="RefSeq" id="WP_200282404.1">
    <property type="nucleotide sequence ID" value="NZ_JAENII010000015.1"/>
</dbReference>
<organism evidence="1 2">
    <name type="scientific">Haloferula rosea</name>
    <dbReference type="NCBI Taxonomy" id="490093"/>
    <lineage>
        <taxon>Bacteria</taxon>
        <taxon>Pseudomonadati</taxon>
        <taxon>Verrucomicrobiota</taxon>
        <taxon>Verrucomicrobiia</taxon>
        <taxon>Verrucomicrobiales</taxon>
        <taxon>Verrucomicrobiaceae</taxon>
        <taxon>Haloferula</taxon>
    </lineage>
</organism>
<evidence type="ECO:0000313" key="1">
    <source>
        <dbReference type="EMBL" id="MBK1828612.1"/>
    </source>
</evidence>
<comment type="caution">
    <text evidence="1">The sequence shown here is derived from an EMBL/GenBank/DDBJ whole genome shotgun (WGS) entry which is preliminary data.</text>
</comment>
<proteinExistence type="predicted"/>
<accession>A0A934RFL2</accession>
<dbReference type="EMBL" id="JAENII010000015">
    <property type="protein sequence ID" value="MBK1828612.1"/>
    <property type="molecule type" value="Genomic_DNA"/>
</dbReference>
<keyword evidence="2" id="KW-1185">Reference proteome</keyword>
<dbReference type="AlphaFoldDB" id="A0A934RFL2"/>
<protein>
    <submittedName>
        <fullName evidence="1">Uncharacterized protein</fullName>
    </submittedName>
</protein>